<dbReference type="AlphaFoldDB" id="A0A5N7BL59"/>
<evidence type="ECO:0000313" key="1">
    <source>
        <dbReference type="EMBL" id="KAE8382237.1"/>
    </source>
</evidence>
<evidence type="ECO:0000313" key="2">
    <source>
        <dbReference type="Proteomes" id="UP000326198"/>
    </source>
</evidence>
<name>A0A5N7BL59_9EURO</name>
<accession>A0A5N7BL59</accession>
<reference evidence="1 2" key="1">
    <citation type="submission" date="2019-04" db="EMBL/GenBank/DDBJ databases">
        <title>Friends and foes A comparative genomics studyof 23 Aspergillus species from section Flavi.</title>
        <authorList>
            <consortium name="DOE Joint Genome Institute"/>
            <person name="Kjaerbolling I."/>
            <person name="Vesth T."/>
            <person name="Frisvad J.C."/>
            <person name="Nybo J.L."/>
            <person name="Theobald S."/>
            <person name="Kildgaard S."/>
            <person name="Isbrandt T."/>
            <person name="Kuo A."/>
            <person name="Sato A."/>
            <person name="Lyhne E.K."/>
            <person name="Kogle M.E."/>
            <person name="Wiebenga A."/>
            <person name="Kun R.S."/>
            <person name="Lubbers R.J."/>
            <person name="Makela M.R."/>
            <person name="Barry K."/>
            <person name="Chovatia M."/>
            <person name="Clum A."/>
            <person name="Daum C."/>
            <person name="Haridas S."/>
            <person name="He G."/>
            <person name="LaButti K."/>
            <person name="Lipzen A."/>
            <person name="Mondo S."/>
            <person name="Riley R."/>
            <person name="Salamov A."/>
            <person name="Simmons B.A."/>
            <person name="Magnuson J.K."/>
            <person name="Henrissat B."/>
            <person name="Mortensen U.H."/>
            <person name="Larsen T.O."/>
            <person name="Devries R.P."/>
            <person name="Grigoriev I.V."/>
            <person name="Machida M."/>
            <person name="Baker S.E."/>
            <person name="Andersen M.R."/>
        </authorList>
    </citation>
    <scope>NUCLEOTIDE SEQUENCE [LARGE SCALE GENOMIC DNA]</scope>
    <source>
        <strain evidence="1 2">IBT 29228</strain>
    </source>
</reference>
<dbReference type="Proteomes" id="UP000326198">
    <property type="component" value="Unassembled WGS sequence"/>
</dbReference>
<gene>
    <name evidence="1" type="ORF">BDV26DRAFT_254146</name>
</gene>
<dbReference type="EMBL" id="ML736164">
    <property type="protein sequence ID" value="KAE8382237.1"/>
    <property type="molecule type" value="Genomic_DNA"/>
</dbReference>
<organism evidence="1 2">
    <name type="scientific">Aspergillus bertholletiae</name>
    <dbReference type="NCBI Taxonomy" id="1226010"/>
    <lineage>
        <taxon>Eukaryota</taxon>
        <taxon>Fungi</taxon>
        <taxon>Dikarya</taxon>
        <taxon>Ascomycota</taxon>
        <taxon>Pezizomycotina</taxon>
        <taxon>Eurotiomycetes</taxon>
        <taxon>Eurotiomycetidae</taxon>
        <taxon>Eurotiales</taxon>
        <taxon>Aspergillaceae</taxon>
        <taxon>Aspergillus</taxon>
        <taxon>Aspergillus subgen. Circumdati</taxon>
    </lineage>
</organism>
<dbReference type="OrthoDB" id="7759664at2759"/>
<sequence length="71" mass="8275">MAFPWLVASLYSVYSGVCMIRVRTQGMHTYHDPEDVFITYLKGKKHRTPADYSIAVQNISNSRPRDRWPES</sequence>
<keyword evidence="2" id="KW-1185">Reference proteome</keyword>
<proteinExistence type="predicted"/>
<protein>
    <submittedName>
        <fullName evidence="1">Uncharacterized protein</fullName>
    </submittedName>
</protein>